<evidence type="ECO:0000313" key="3">
    <source>
        <dbReference type="Proteomes" id="UP000717752"/>
    </source>
</evidence>
<dbReference type="EMBL" id="JAEUAK010000004">
    <property type="protein sequence ID" value="MBW9053481.1"/>
    <property type="molecule type" value="Genomic_DNA"/>
</dbReference>
<dbReference type="RefSeq" id="WP_220334841.1">
    <property type="nucleotide sequence ID" value="NZ_JAEUAK010000004.1"/>
</dbReference>
<name>A0ABS7GU91_9HYPH</name>
<feature type="region of interest" description="Disordered" evidence="1">
    <location>
        <begin position="1"/>
        <end position="20"/>
    </location>
</feature>
<gene>
    <name evidence="2" type="ORF">JNB85_13785</name>
</gene>
<proteinExistence type="predicted"/>
<evidence type="ECO:0000256" key="1">
    <source>
        <dbReference type="SAM" id="MobiDB-lite"/>
    </source>
</evidence>
<evidence type="ECO:0000313" key="2">
    <source>
        <dbReference type="EMBL" id="MBW9053481.1"/>
    </source>
</evidence>
<dbReference type="Proteomes" id="UP000717752">
    <property type="component" value="Unassembled WGS sequence"/>
</dbReference>
<protein>
    <submittedName>
        <fullName evidence="2">Uncharacterized protein</fullName>
    </submittedName>
</protein>
<accession>A0ABS7GU91</accession>
<reference evidence="2 3" key="1">
    <citation type="journal article" date="2021" name="MBio">
        <title>Poor Competitiveness of Bradyrhizobium in Pigeon Pea Root Colonization in Indian Soils.</title>
        <authorList>
            <person name="Chalasani D."/>
            <person name="Basu A."/>
            <person name="Pullabhotla S.V.S.R.N."/>
            <person name="Jorrin B."/>
            <person name="Neal A.L."/>
            <person name="Poole P.S."/>
            <person name="Podile A.R."/>
            <person name="Tkacz A."/>
        </authorList>
    </citation>
    <scope>NUCLEOTIDE SEQUENCE [LARGE SCALE GENOMIC DNA]</scope>
    <source>
        <strain evidence="2 3">HU56</strain>
    </source>
</reference>
<comment type="caution">
    <text evidence="2">The sequence shown here is derived from an EMBL/GenBank/DDBJ whole genome shotgun (WGS) entry which is preliminary data.</text>
</comment>
<keyword evidence="3" id="KW-1185">Reference proteome</keyword>
<organism evidence="2 3">
    <name type="scientific">Rhizobium mesosinicum</name>
    <dbReference type="NCBI Taxonomy" id="335017"/>
    <lineage>
        <taxon>Bacteria</taxon>
        <taxon>Pseudomonadati</taxon>
        <taxon>Pseudomonadota</taxon>
        <taxon>Alphaproteobacteria</taxon>
        <taxon>Hyphomicrobiales</taxon>
        <taxon>Rhizobiaceae</taxon>
        <taxon>Rhizobium/Agrobacterium group</taxon>
        <taxon>Rhizobium</taxon>
    </lineage>
</organism>
<sequence>MSNLPIDEPRQEDEFERNPVGTYWTPPIPVSIHELSPAVRAAISMAIGSGLEKGQFEFHLAHAFDMDTCTPMGTFVVASGEARDRACGVYSVSEISAEEPMWFAFEQDIDLAFKALYDRVRERGYLA</sequence>